<sequence>MESPERLRQKGLQEKRVTNRLGWAQTRLEAAEGERIWAIASAHAQGLSIRKIATATTLSSSRVHHGDFCMCAELCSAHMQKSPFSTRKTAIAVSLN</sequence>
<dbReference type="AlphaFoldDB" id="A0A2W4UIS0"/>
<accession>A0A2W4UIS0</accession>
<name>A0A2W4UIS0_9CYAN</name>
<reference evidence="2" key="1">
    <citation type="submission" date="2018-04" db="EMBL/GenBank/DDBJ databases">
        <authorList>
            <person name="Cornet L."/>
        </authorList>
    </citation>
    <scope>NUCLEOTIDE SEQUENCE [LARGE SCALE GENOMIC DNA]</scope>
</reference>
<dbReference type="Proteomes" id="UP000249354">
    <property type="component" value="Unassembled WGS sequence"/>
</dbReference>
<gene>
    <name evidence="1" type="ORF">DCF25_05830</name>
</gene>
<comment type="caution">
    <text evidence="1">The sequence shown here is derived from an EMBL/GenBank/DDBJ whole genome shotgun (WGS) entry which is preliminary data.</text>
</comment>
<organism evidence="1 2">
    <name type="scientific">Leptolyngbya foveolarum</name>
    <dbReference type="NCBI Taxonomy" id="47253"/>
    <lineage>
        <taxon>Bacteria</taxon>
        <taxon>Bacillati</taxon>
        <taxon>Cyanobacteriota</taxon>
        <taxon>Cyanophyceae</taxon>
        <taxon>Leptolyngbyales</taxon>
        <taxon>Leptolyngbyaceae</taxon>
        <taxon>Leptolyngbya group</taxon>
        <taxon>Leptolyngbya</taxon>
    </lineage>
</organism>
<reference evidence="1 2" key="2">
    <citation type="submission" date="2018-06" db="EMBL/GenBank/DDBJ databases">
        <title>Metagenomic assembly of (sub)arctic Cyanobacteria and their associated microbiome from non-axenic cultures.</title>
        <authorList>
            <person name="Baurain D."/>
        </authorList>
    </citation>
    <scope>NUCLEOTIDE SEQUENCE [LARGE SCALE GENOMIC DNA]</scope>
    <source>
        <strain evidence="1">ULC129bin1</strain>
    </source>
</reference>
<proteinExistence type="predicted"/>
<evidence type="ECO:0000313" key="1">
    <source>
        <dbReference type="EMBL" id="PZO20873.1"/>
    </source>
</evidence>
<dbReference type="EMBL" id="QBMC01000025">
    <property type="protein sequence ID" value="PZO20873.1"/>
    <property type="molecule type" value="Genomic_DNA"/>
</dbReference>
<evidence type="ECO:0000313" key="2">
    <source>
        <dbReference type="Proteomes" id="UP000249354"/>
    </source>
</evidence>
<protein>
    <submittedName>
        <fullName evidence="1">Uncharacterized protein</fullName>
    </submittedName>
</protein>